<dbReference type="Proteomes" id="UP000593565">
    <property type="component" value="Unassembled WGS sequence"/>
</dbReference>
<accession>A0A7J6AW64</accession>
<dbReference type="AlphaFoldDB" id="A0A7J6AW64"/>
<name>A0A7J6AW64_AMEME</name>
<organism evidence="1 2">
    <name type="scientific">Ameiurus melas</name>
    <name type="common">Black bullhead</name>
    <name type="synonym">Silurus melas</name>
    <dbReference type="NCBI Taxonomy" id="219545"/>
    <lineage>
        <taxon>Eukaryota</taxon>
        <taxon>Metazoa</taxon>
        <taxon>Chordata</taxon>
        <taxon>Craniata</taxon>
        <taxon>Vertebrata</taxon>
        <taxon>Euteleostomi</taxon>
        <taxon>Actinopterygii</taxon>
        <taxon>Neopterygii</taxon>
        <taxon>Teleostei</taxon>
        <taxon>Ostariophysi</taxon>
        <taxon>Siluriformes</taxon>
        <taxon>Ictaluridae</taxon>
        <taxon>Ameiurus</taxon>
    </lineage>
</organism>
<protein>
    <submittedName>
        <fullName evidence="1">Uncharacterized protein</fullName>
    </submittedName>
</protein>
<comment type="caution">
    <text evidence="1">The sequence shown here is derived from an EMBL/GenBank/DDBJ whole genome shotgun (WGS) entry which is preliminary data.</text>
</comment>
<keyword evidence="2" id="KW-1185">Reference proteome</keyword>
<gene>
    <name evidence="1" type="ORF">AMELA_G00103190</name>
</gene>
<evidence type="ECO:0000313" key="1">
    <source>
        <dbReference type="EMBL" id="KAF4086171.1"/>
    </source>
</evidence>
<sequence>MKHSPYVSHHSFAVPPTLSLLRERVIVSATSCATTFWNCRPFHIKDTVLWRKDTEEKRKCSQQQRGIIWLEGK</sequence>
<reference evidence="1 2" key="1">
    <citation type="submission" date="2020-02" db="EMBL/GenBank/DDBJ databases">
        <title>A chromosome-scale genome assembly of the black bullhead catfish (Ameiurus melas).</title>
        <authorList>
            <person name="Wen M."/>
            <person name="Zham M."/>
            <person name="Cabau C."/>
            <person name="Klopp C."/>
            <person name="Donnadieu C."/>
            <person name="Roques C."/>
            <person name="Bouchez O."/>
            <person name="Lampietro C."/>
            <person name="Jouanno E."/>
            <person name="Herpin A."/>
            <person name="Louis A."/>
            <person name="Berthelot C."/>
            <person name="Parey E."/>
            <person name="Roest-Crollius H."/>
            <person name="Braasch I."/>
            <person name="Postlethwait J."/>
            <person name="Robinson-Rechavi M."/>
            <person name="Echchiki A."/>
            <person name="Begum T."/>
            <person name="Montfort J."/>
            <person name="Schartl M."/>
            <person name="Bobe J."/>
            <person name="Guiguen Y."/>
        </authorList>
    </citation>
    <scope>NUCLEOTIDE SEQUENCE [LARGE SCALE GENOMIC DNA]</scope>
    <source>
        <strain evidence="1">M_S1</strain>
        <tissue evidence="1">Blood</tissue>
    </source>
</reference>
<evidence type="ECO:0000313" key="2">
    <source>
        <dbReference type="Proteomes" id="UP000593565"/>
    </source>
</evidence>
<dbReference type="EMBL" id="JAAGNN010000008">
    <property type="protein sequence ID" value="KAF4086171.1"/>
    <property type="molecule type" value="Genomic_DNA"/>
</dbReference>
<proteinExistence type="predicted"/>